<evidence type="ECO:0000256" key="1">
    <source>
        <dbReference type="SAM" id="MobiDB-lite"/>
    </source>
</evidence>
<accession>A0A9W9YHJ3</accession>
<evidence type="ECO:0000313" key="2">
    <source>
        <dbReference type="EMBL" id="KAJ7337037.1"/>
    </source>
</evidence>
<protein>
    <submittedName>
        <fullName evidence="2">Uncharacterized protein</fullName>
    </submittedName>
</protein>
<dbReference type="EMBL" id="MU827781">
    <property type="protein sequence ID" value="KAJ7337037.1"/>
    <property type="molecule type" value="Genomic_DNA"/>
</dbReference>
<feature type="compositionally biased region" description="Basic and acidic residues" evidence="1">
    <location>
        <begin position="60"/>
        <end position="94"/>
    </location>
</feature>
<name>A0A9W9YHJ3_9CNID</name>
<organism evidence="2 3">
    <name type="scientific">Desmophyllum pertusum</name>
    <dbReference type="NCBI Taxonomy" id="174260"/>
    <lineage>
        <taxon>Eukaryota</taxon>
        <taxon>Metazoa</taxon>
        <taxon>Cnidaria</taxon>
        <taxon>Anthozoa</taxon>
        <taxon>Hexacorallia</taxon>
        <taxon>Scleractinia</taxon>
        <taxon>Caryophylliina</taxon>
        <taxon>Caryophylliidae</taxon>
        <taxon>Desmophyllum</taxon>
    </lineage>
</organism>
<evidence type="ECO:0000313" key="3">
    <source>
        <dbReference type="Proteomes" id="UP001163046"/>
    </source>
</evidence>
<feature type="region of interest" description="Disordered" evidence="1">
    <location>
        <begin position="29"/>
        <end position="115"/>
    </location>
</feature>
<dbReference type="AlphaFoldDB" id="A0A9W9YHJ3"/>
<sequence>MLNYIVFDIPACSAGATDIRSLHSLEWSEAQGEGKGEARRIGAKLRTWEGEGEENWGETESGKKERRIGTRDGKWEGEGKENWDETGSGKEKARGIGTRQELRRRRRGELGRDKK</sequence>
<comment type="caution">
    <text evidence="2">The sequence shown here is derived from an EMBL/GenBank/DDBJ whole genome shotgun (WGS) entry which is preliminary data.</text>
</comment>
<proteinExistence type="predicted"/>
<dbReference type="Proteomes" id="UP001163046">
    <property type="component" value="Unassembled WGS sequence"/>
</dbReference>
<reference evidence="2" key="1">
    <citation type="submission" date="2023-01" db="EMBL/GenBank/DDBJ databases">
        <title>Genome assembly of the deep-sea coral Lophelia pertusa.</title>
        <authorList>
            <person name="Herrera S."/>
            <person name="Cordes E."/>
        </authorList>
    </citation>
    <scope>NUCLEOTIDE SEQUENCE</scope>
    <source>
        <strain evidence="2">USNM1676648</strain>
        <tissue evidence="2">Polyp</tissue>
    </source>
</reference>
<keyword evidence="3" id="KW-1185">Reference proteome</keyword>
<gene>
    <name evidence="2" type="ORF">OS493_009887</name>
</gene>